<dbReference type="EC" id="2.7.13.3" evidence="2"/>
<protein>
    <recommendedName>
        <fullName evidence="2">histidine kinase</fullName>
        <ecNumber evidence="2">2.7.13.3</ecNumber>
    </recommendedName>
</protein>
<evidence type="ECO:0000256" key="5">
    <source>
        <dbReference type="ARBA" id="ARBA00022777"/>
    </source>
</evidence>
<accession>A0ABV7FV68</accession>
<dbReference type="Gene3D" id="3.30.565.10">
    <property type="entry name" value="Histidine kinase-like ATPase, C-terminal domain"/>
    <property type="match status" value="1"/>
</dbReference>
<dbReference type="PROSITE" id="PS50109">
    <property type="entry name" value="HIS_KIN"/>
    <property type="match status" value="1"/>
</dbReference>
<comment type="catalytic activity">
    <reaction evidence="1">
        <text>ATP + protein L-histidine = ADP + protein N-phospho-L-histidine.</text>
        <dbReference type="EC" id="2.7.13.3"/>
    </reaction>
</comment>
<dbReference type="Pfam" id="PF02518">
    <property type="entry name" value="HATPase_c"/>
    <property type="match status" value="1"/>
</dbReference>
<evidence type="ECO:0000256" key="4">
    <source>
        <dbReference type="ARBA" id="ARBA00022679"/>
    </source>
</evidence>
<evidence type="ECO:0000256" key="1">
    <source>
        <dbReference type="ARBA" id="ARBA00000085"/>
    </source>
</evidence>
<dbReference type="Gene3D" id="3.30.450.20">
    <property type="entry name" value="PAS domain"/>
    <property type="match status" value="4"/>
</dbReference>
<evidence type="ECO:0000313" key="8">
    <source>
        <dbReference type="EMBL" id="MFC3123538.1"/>
    </source>
</evidence>
<dbReference type="CDD" id="cd16922">
    <property type="entry name" value="HATPase_EvgS-ArcB-TorS-like"/>
    <property type="match status" value="1"/>
</dbReference>
<keyword evidence="9" id="KW-1185">Reference proteome</keyword>
<comment type="caution">
    <text evidence="8">The sequence shown here is derived from an EMBL/GenBank/DDBJ whole genome shotgun (WGS) entry which is preliminary data.</text>
</comment>
<sequence>MSEGGGTDGAADAARLLLALPSAVLIYNSADQVVLANPAAQHMFSPQSETPLAGLSLEAIASLASYKGLYGAGDPKAQVMAAMEIDRRQHHCRVLRTTDGRFLEVRSIPLPGGGWASVTQDVTPHRQAEASSRQRMRLMDMALRKNPSGVAIYDAERRLVLYNDQYEAMLEVPAGSIHIGMDFDTVTSLVIDNTPLDDEQRALFESRRHVDRRQRGQFLRQRGDGSALRVTSQPLDDGGFLVVQEDVTPLRAAEDEANRRAALLDAVLEAMPQGVCVYGPDRRLRMANAAFRGMVGASEVRIGEHLRDILRRREAASEYTRGEDPEVVYRRQFDFGRDPVLRRRADGKLLSGNTAPLPDGGHISVLGDVTALHAAEEEAKRRADLLQLIMDSMRHGVCLFDREHRVVVANTLAYEMTGLSRQELAPGARLEDLRRIQLERGQFGNGLRAEQIFQSRSTHDPALLETFTRTRADGRVIETATDPTPDGGFVRIYTDVTAEHTALAAIEQARRAAEQADFSKTRFLATMSHELRTPLNAVIGFSEALLAEGAAERDPLQVAEFAGTILEAGRHLLSLIDEVLAVAQAGAGALRVETRPLYIPSVLDSTLRLMRTTADAAGVELVLEALPDLPRAHADERRLRQILLNLLANSVKFTPAGGQVRLSAAAISPGLLEITVTDTGIGMAPDQLERAFEPFVQLETSHARRYGGSGLGLYLARALAGAMDATLTLESERGGGTVARLRLATAMQAQEQTA</sequence>
<dbReference type="Proteomes" id="UP001595593">
    <property type="component" value="Unassembled WGS sequence"/>
</dbReference>
<evidence type="ECO:0000256" key="2">
    <source>
        <dbReference type="ARBA" id="ARBA00012438"/>
    </source>
</evidence>
<dbReference type="Gene3D" id="1.10.287.130">
    <property type="match status" value="1"/>
</dbReference>
<dbReference type="InterPro" id="IPR003661">
    <property type="entry name" value="HisK_dim/P_dom"/>
</dbReference>
<reference evidence="9" key="1">
    <citation type="journal article" date="2019" name="Int. J. Syst. Evol. Microbiol.">
        <title>The Global Catalogue of Microorganisms (GCM) 10K type strain sequencing project: providing services to taxonomists for standard genome sequencing and annotation.</title>
        <authorList>
            <consortium name="The Broad Institute Genomics Platform"/>
            <consortium name="The Broad Institute Genome Sequencing Center for Infectious Disease"/>
            <person name="Wu L."/>
            <person name="Ma J."/>
        </authorList>
    </citation>
    <scope>NUCLEOTIDE SEQUENCE [LARGE SCALE GENOMIC DNA]</scope>
    <source>
        <strain evidence="9">KCTC 52094</strain>
    </source>
</reference>
<dbReference type="SMART" id="SM00387">
    <property type="entry name" value="HATPase_c"/>
    <property type="match status" value="1"/>
</dbReference>
<dbReference type="SMART" id="SM00388">
    <property type="entry name" value="HisKA"/>
    <property type="match status" value="1"/>
</dbReference>
<dbReference type="InterPro" id="IPR036890">
    <property type="entry name" value="HATPase_C_sf"/>
</dbReference>
<dbReference type="PROSITE" id="PS50112">
    <property type="entry name" value="PAS"/>
    <property type="match status" value="1"/>
</dbReference>
<proteinExistence type="predicted"/>
<dbReference type="PANTHER" id="PTHR43047">
    <property type="entry name" value="TWO-COMPONENT HISTIDINE PROTEIN KINASE"/>
    <property type="match status" value="1"/>
</dbReference>
<dbReference type="CDD" id="cd00082">
    <property type="entry name" value="HisKA"/>
    <property type="match status" value="1"/>
</dbReference>
<evidence type="ECO:0000259" key="6">
    <source>
        <dbReference type="PROSITE" id="PS50109"/>
    </source>
</evidence>
<dbReference type="InterPro" id="IPR035965">
    <property type="entry name" value="PAS-like_dom_sf"/>
</dbReference>
<keyword evidence="4" id="KW-0808">Transferase</keyword>
<keyword evidence="3" id="KW-0597">Phosphoprotein</keyword>
<dbReference type="SUPFAM" id="SSF47384">
    <property type="entry name" value="Homodimeric domain of signal transducing histidine kinase"/>
    <property type="match status" value="1"/>
</dbReference>
<evidence type="ECO:0000256" key="3">
    <source>
        <dbReference type="ARBA" id="ARBA00022553"/>
    </source>
</evidence>
<dbReference type="EMBL" id="JBHRTN010000002">
    <property type="protein sequence ID" value="MFC3123538.1"/>
    <property type="molecule type" value="Genomic_DNA"/>
</dbReference>
<dbReference type="InterPro" id="IPR005467">
    <property type="entry name" value="His_kinase_dom"/>
</dbReference>
<evidence type="ECO:0000259" key="7">
    <source>
        <dbReference type="PROSITE" id="PS50112"/>
    </source>
</evidence>
<dbReference type="PRINTS" id="PR00344">
    <property type="entry name" value="BCTRLSENSOR"/>
</dbReference>
<organism evidence="8 9">
    <name type="scientific">Teichococcus globiformis</name>
    <dbReference type="NCBI Taxonomy" id="2307229"/>
    <lineage>
        <taxon>Bacteria</taxon>
        <taxon>Pseudomonadati</taxon>
        <taxon>Pseudomonadota</taxon>
        <taxon>Alphaproteobacteria</taxon>
        <taxon>Acetobacterales</taxon>
        <taxon>Roseomonadaceae</taxon>
        <taxon>Roseomonas</taxon>
    </lineage>
</organism>
<evidence type="ECO:0000313" key="9">
    <source>
        <dbReference type="Proteomes" id="UP001595593"/>
    </source>
</evidence>
<feature type="domain" description="PAS" evidence="7">
    <location>
        <begin position="382"/>
        <end position="424"/>
    </location>
</feature>
<dbReference type="InterPro" id="IPR003594">
    <property type="entry name" value="HATPase_dom"/>
</dbReference>
<keyword evidence="5" id="KW-0418">Kinase</keyword>
<dbReference type="Pfam" id="PF00512">
    <property type="entry name" value="HisKA"/>
    <property type="match status" value="1"/>
</dbReference>
<name>A0ABV7FV68_9PROT</name>
<dbReference type="SUPFAM" id="SSF55874">
    <property type="entry name" value="ATPase domain of HSP90 chaperone/DNA topoisomerase II/histidine kinase"/>
    <property type="match status" value="1"/>
</dbReference>
<dbReference type="RefSeq" id="WP_379592511.1">
    <property type="nucleotide sequence ID" value="NZ_JBHRTN010000002.1"/>
</dbReference>
<dbReference type="Pfam" id="PF12860">
    <property type="entry name" value="PAS_7"/>
    <property type="match status" value="4"/>
</dbReference>
<dbReference type="SMART" id="SM00091">
    <property type="entry name" value="PAS"/>
    <property type="match status" value="4"/>
</dbReference>
<dbReference type="SUPFAM" id="SSF55785">
    <property type="entry name" value="PYP-like sensor domain (PAS domain)"/>
    <property type="match status" value="3"/>
</dbReference>
<feature type="domain" description="Histidine kinase" evidence="6">
    <location>
        <begin position="526"/>
        <end position="747"/>
    </location>
</feature>
<gene>
    <name evidence="8" type="ORF">ACFOD4_00580</name>
</gene>
<dbReference type="InterPro" id="IPR000014">
    <property type="entry name" value="PAS"/>
</dbReference>
<dbReference type="InterPro" id="IPR004358">
    <property type="entry name" value="Sig_transdc_His_kin-like_C"/>
</dbReference>
<dbReference type="InterPro" id="IPR036097">
    <property type="entry name" value="HisK_dim/P_sf"/>
</dbReference>